<sequence>MERNILSSLAIMPVMQKIHCPIRSCTYTANQRYDLCAHVQRYHVDRTDAEFRCSDCHAGPKASTVWSMYGMPSQCMERMLKNRND</sequence>
<dbReference type="AlphaFoldDB" id="A0A1W0WYD5"/>
<evidence type="ECO:0000313" key="2">
    <source>
        <dbReference type="Proteomes" id="UP000192578"/>
    </source>
</evidence>
<gene>
    <name evidence="1" type="ORF">BV898_05767</name>
</gene>
<keyword evidence="2" id="KW-1185">Reference proteome</keyword>
<dbReference type="Proteomes" id="UP000192578">
    <property type="component" value="Unassembled WGS sequence"/>
</dbReference>
<protein>
    <submittedName>
        <fullName evidence="1">Uncharacterized protein</fullName>
    </submittedName>
</protein>
<comment type="caution">
    <text evidence="1">The sequence shown here is derived from an EMBL/GenBank/DDBJ whole genome shotgun (WGS) entry which is preliminary data.</text>
</comment>
<proteinExistence type="predicted"/>
<dbReference type="EMBL" id="MTYJ01000032">
    <property type="protein sequence ID" value="OQV20211.1"/>
    <property type="molecule type" value="Genomic_DNA"/>
</dbReference>
<accession>A0A1W0WYD5</accession>
<reference evidence="2" key="1">
    <citation type="submission" date="2017-01" db="EMBL/GenBank/DDBJ databases">
        <title>Comparative genomics of anhydrobiosis in the tardigrade Hypsibius dujardini.</title>
        <authorList>
            <person name="Yoshida Y."/>
            <person name="Koutsovoulos G."/>
            <person name="Laetsch D."/>
            <person name="Stevens L."/>
            <person name="Kumar S."/>
            <person name="Horikawa D."/>
            <person name="Ishino K."/>
            <person name="Komine S."/>
            <person name="Tomita M."/>
            <person name="Blaxter M."/>
            <person name="Arakawa K."/>
        </authorList>
    </citation>
    <scope>NUCLEOTIDE SEQUENCE [LARGE SCALE GENOMIC DNA]</scope>
    <source>
        <strain evidence="2">Z151</strain>
    </source>
</reference>
<evidence type="ECO:0000313" key="1">
    <source>
        <dbReference type="EMBL" id="OQV20211.1"/>
    </source>
</evidence>
<organism evidence="1 2">
    <name type="scientific">Hypsibius exemplaris</name>
    <name type="common">Freshwater tardigrade</name>
    <dbReference type="NCBI Taxonomy" id="2072580"/>
    <lineage>
        <taxon>Eukaryota</taxon>
        <taxon>Metazoa</taxon>
        <taxon>Ecdysozoa</taxon>
        <taxon>Tardigrada</taxon>
        <taxon>Eutardigrada</taxon>
        <taxon>Parachela</taxon>
        <taxon>Hypsibioidea</taxon>
        <taxon>Hypsibiidae</taxon>
        <taxon>Hypsibius</taxon>
    </lineage>
</organism>
<name>A0A1W0WYD5_HYPEX</name>